<evidence type="ECO:0000256" key="5">
    <source>
        <dbReference type="ARBA" id="ARBA00022989"/>
    </source>
</evidence>
<evidence type="ECO:0000313" key="8">
    <source>
        <dbReference type="EMBL" id="WCO65661.1"/>
    </source>
</evidence>
<comment type="similarity">
    <text evidence="2">Belongs to the UPF0718 family.</text>
</comment>
<name>A0AAF0BQZ2_9ACTN</name>
<feature type="transmembrane region" description="Helical" evidence="7">
    <location>
        <begin position="52"/>
        <end position="71"/>
    </location>
</feature>
<evidence type="ECO:0000256" key="3">
    <source>
        <dbReference type="ARBA" id="ARBA00022475"/>
    </source>
</evidence>
<gene>
    <name evidence="8" type="ORF">PO878_14245</name>
</gene>
<evidence type="ECO:0000256" key="2">
    <source>
        <dbReference type="ARBA" id="ARBA00006386"/>
    </source>
</evidence>
<comment type="subcellular location">
    <subcellularLocation>
        <location evidence="1">Cell membrane</location>
        <topology evidence="1">Multi-pass membrane protein</topology>
    </subcellularLocation>
</comment>
<dbReference type="InterPro" id="IPR053166">
    <property type="entry name" value="UPF0718_permease"/>
</dbReference>
<dbReference type="PANTHER" id="PTHR42775:SF1">
    <property type="entry name" value="PERMEASE RV2963-RELATED"/>
    <property type="match status" value="1"/>
</dbReference>
<dbReference type="PANTHER" id="PTHR42775">
    <property type="entry name" value="PERMEASE RV2963-RELATED"/>
    <property type="match status" value="1"/>
</dbReference>
<reference evidence="8" key="1">
    <citation type="submission" date="2023-01" db="EMBL/GenBank/DDBJ databases">
        <title>The diversity of Class Acidimicrobiia in South China Sea sediment environments and the proposal of Iamia marina sp. nov., a novel species of the genus Iamia.</title>
        <authorList>
            <person name="He Y."/>
            <person name="Tian X."/>
        </authorList>
    </citation>
    <scope>NUCLEOTIDE SEQUENCE</scope>
    <source>
        <strain evidence="8">DSM 19957</strain>
    </source>
</reference>
<dbReference type="RefSeq" id="WP_272735188.1">
    <property type="nucleotide sequence ID" value="NZ_CP116942.1"/>
</dbReference>
<dbReference type="KEGG" id="ima:PO878_14245"/>
<feature type="transmembrane region" description="Helical" evidence="7">
    <location>
        <begin position="333"/>
        <end position="353"/>
    </location>
</feature>
<proteinExistence type="inferred from homology"/>
<feature type="transmembrane region" description="Helical" evidence="7">
    <location>
        <begin position="194"/>
        <end position="217"/>
    </location>
</feature>
<sequence>MSAVGEALATGAGLFWRALWALALGYAVSSVIQVFVSRRDAARHLGEGSPRQLGLAMALGFASSSCSFAALSATRSLFTKGAALTSALAFMFASTNLAVEVATLAFIFLGWQYAVALFVGAPILVAVMALLVRATCPDGLVDDALARARDVEGQDGDGGEGLPEGLGDRVRDPGAWTSVGRAFVAEWRMVWKELLVGFAIAGAVAALVPDAVFEAIFPTGDGWWLVPVQALMAPVLAVLTFIGSMGNGPLAAILAQNGVVFGALMAFLYADFVVPPALKINATYYGWRFAAYLGAVFAVAAVVTGVAVHALFAVLGILPAGARSVDELAAFRVDYALVLNVVALVVAAVLVVLSRRSLPARAEAAEGA</sequence>
<protein>
    <submittedName>
        <fullName evidence="8">Permease</fullName>
    </submittedName>
</protein>
<evidence type="ECO:0000313" key="9">
    <source>
        <dbReference type="Proteomes" id="UP001216390"/>
    </source>
</evidence>
<keyword evidence="6 7" id="KW-0472">Membrane</keyword>
<dbReference type="Pfam" id="PF03773">
    <property type="entry name" value="ArsP_1"/>
    <property type="match status" value="1"/>
</dbReference>
<evidence type="ECO:0000256" key="6">
    <source>
        <dbReference type="ARBA" id="ARBA00023136"/>
    </source>
</evidence>
<keyword evidence="5 7" id="KW-1133">Transmembrane helix</keyword>
<dbReference type="AlphaFoldDB" id="A0AAF0BQZ2"/>
<feature type="transmembrane region" description="Helical" evidence="7">
    <location>
        <begin position="290"/>
        <end position="321"/>
    </location>
</feature>
<evidence type="ECO:0000256" key="4">
    <source>
        <dbReference type="ARBA" id="ARBA00022692"/>
    </source>
</evidence>
<organism evidence="8 9">
    <name type="scientific">Iamia majanohamensis</name>
    <dbReference type="NCBI Taxonomy" id="467976"/>
    <lineage>
        <taxon>Bacteria</taxon>
        <taxon>Bacillati</taxon>
        <taxon>Actinomycetota</taxon>
        <taxon>Acidimicrobiia</taxon>
        <taxon>Acidimicrobiales</taxon>
        <taxon>Iamiaceae</taxon>
        <taxon>Iamia</taxon>
    </lineage>
</organism>
<feature type="transmembrane region" description="Helical" evidence="7">
    <location>
        <begin position="223"/>
        <end position="243"/>
    </location>
</feature>
<dbReference type="InterPro" id="IPR005524">
    <property type="entry name" value="DUF318"/>
</dbReference>
<feature type="transmembrane region" description="Helical" evidence="7">
    <location>
        <begin position="113"/>
        <end position="132"/>
    </location>
</feature>
<feature type="transmembrane region" description="Helical" evidence="7">
    <location>
        <begin position="83"/>
        <end position="107"/>
    </location>
</feature>
<keyword evidence="3" id="KW-1003">Cell membrane</keyword>
<dbReference type="GO" id="GO:0005886">
    <property type="term" value="C:plasma membrane"/>
    <property type="evidence" value="ECO:0007669"/>
    <property type="project" value="UniProtKB-SubCell"/>
</dbReference>
<dbReference type="Proteomes" id="UP001216390">
    <property type="component" value="Chromosome"/>
</dbReference>
<accession>A0AAF0BQZ2</accession>
<keyword evidence="9" id="KW-1185">Reference proteome</keyword>
<keyword evidence="4 7" id="KW-0812">Transmembrane</keyword>
<dbReference type="EMBL" id="CP116942">
    <property type="protein sequence ID" value="WCO65661.1"/>
    <property type="molecule type" value="Genomic_DNA"/>
</dbReference>
<feature type="transmembrane region" description="Helical" evidence="7">
    <location>
        <begin position="12"/>
        <end position="32"/>
    </location>
</feature>
<evidence type="ECO:0000256" key="7">
    <source>
        <dbReference type="SAM" id="Phobius"/>
    </source>
</evidence>
<evidence type="ECO:0000256" key="1">
    <source>
        <dbReference type="ARBA" id="ARBA00004651"/>
    </source>
</evidence>